<keyword evidence="1" id="KW-0732">Signal</keyword>
<evidence type="ECO:0000256" key="1">
    <source>
        <dbReference type="SAM" id="SignalP"/>
    </source>
</evidence>
<evidence type="ECO:0000313" key="3">
    <source>
        <dbReference type="Proteomes" id="UP001156703"/>
    </source>
</evidence>
<dbReference type="Pfam" id="PF12276">
    <property type="entry name" value="DUF3617"/>
    <property type="match status" value="1"/>
</dbReference>
<comment type="caution">
    <text evidence="2">The sequence shown here is derived from an EMBL/GenBank/DDBJ whole genome shotgun (WGS) entry which is preliminary data.</text>
</comment>
<reference evidence="3" key="1">
    <citation type="journal article" date="2019" name="Int. J. Syst. Evol. Microbiol.">
        <title>The Global Catalogue of Microorganisms (GCM) 10K type strain sequencing project: providing services to taxonomists for standard genome sequencing and annotation.</title>
        <authorList>
            <consortium name="The Broad Institute Genomics Platform"/>
            <consortium name="The Broad Institute Genome Sequencing Center for Infectious Disease"/>
            <person name="Wu L."/>
            <person name="Ma J."/>
        </authorList>
    </citation>
    <scope>NUCLEOTIDE SEQUENCE [LARGE SCALE GENOMIC DNA]</scope>
    <source>
        <strain evidence="3">NBRC 102146</strain>
    </source>
</reference>
<dbReference type="RefSeq" id="WP_029940102.1">
    <property type="nucleotide sequence ID" value="NZ_BSOO01000008.1"/>
</dbReference>
<organism evidence="2 3">
    <name type="scientific">Sphingomonas astaxanthinifaciens DSM 22298</name>
    <dbReference type="NCBI Taxonomy" id="1123267"/>
    <lineage>
        <taxon>Bacteria</taxon>
        <taxon>Pseudomonadati</taxon>
        <taxon>Pseudomonadota</taxon>
        <taxon>Alphaproteobacteria</taxon>
        <taxon>Sphingomonadales</taxon>
        <taxon>Sphingomonadaceae</taxon>
        <taxon>Sphingomonas</taxon>
    </lineage>
</organism>
<dbReference type="EMBL" id="BSOO01000008">
    <property type="protein sequence ID" value="GLR47352.1"/>
    <property type="molecule type" value="Genomic_DNA"/>
</dbReference>
<gene>
    <name evidence="2" type="ORF">GCM10007925_10630</name>
</gene>
<dbReference type="InterPro" id="IPR022061">
    <property type="entry name" value="DUF3617"/>
</dbReference>
<name>A0ABQ5Z752_9SPHN</name>
<protein>
    <recommendedName>
        <fullName evidence="4">DUF3617 family protein</fullName>
    </recommendedName>
</protein>
<evidence type="ECO:0008006" key="4">
    <source>
        <dbReference type="Google" id="ProtNLM"/>
    </source>
</evidence>
<dbReference type="Proteomes" id="UP001156703">
    <property type="component" value="Unassembled WGS sequence"/>
</dbReference>
<feature type="chain" id="PRO_5045123118" description="DUF3617 family protein" evidence="1">
    <location>
        <begin position="21"/>
        <end position="137"/>
    </location>
</feature>
<proteinExistence type="predicted"/>
<keyword evidence="3" id="KW-1185">Reference proteome</keyword>
<evidence type="ECO:0000313" key="2">
    <source>
        <dbReference type="EMBL" id="GLR47352.1"/>
    </source>
</evidence>
<accession>A0ABQ5Z752</accession>
<feature type="signal peptide" evidence="1">
    <location>
        <begin position="1"/>
        <end position="20"/>
    </location>
</feature>
<sequence length="137" mass="14443">MRRFAFLSAALGGLALAATAAATMVPRALSGIAPGVWEISRSAAGGGARPICVPRVVLLGQIAHGSQMCTRTVLRDSPGELVMDISCGPSDFGRSRITVTTPRSLKIETQGIHHGEPFDMTVYARRVGNCAPALERR</sequence>